<sequence length="358" mass="40307">MSQYYWVNKKKLATDLNANLPTFDKTLWHNDLSQGALFCLDSRPVEELAAYLRLNNGLSKNDINLMLSAGHKPAAYRDMPRLEVNDEGIMSFRWPQETEGGVFPLYLHTGELRSFVFVMTQLDGVASVDANLSVRGYVFFVGTVGKKGSGADLEIEHIEDFAMGRGLFLEQHQVPLPFYIHQPHQDVCEKPQQLSLPSTNGLVSSDFTGFRNAGPPYSGARFWTYTLPFHAFQSGGLWLSDQVNGTSYLQVDFKTLQRTVVGLHISGETQRRNRCPKQIEFLYSDAAGNWSSAHTFVIEGVSGVETLYLPTPIHNVKSIRLQFTGVLAPDWHRNWYGTYDIIYTYTTGVNDVHILGIV</sequence>
<dbReference type="Proteomes" id="UP000660708">
    <property type="component" value="Unassembled WGS sequence"/>
</dbReference>
<dbReference type="SUPFAM" id="SSF49785">
    <property type="entry name" value="Galactose-binding domain-like"/>
    <property type="match status" value="1"/>
</dbReference>
<organism evidence="1 2">
    <name type="scientific">Pseudoalteromonas peptidolytica F12-50-A1</name>
    <dbReference type="NCBI Taxonomy" id="1315280"/>
    <lineage>
        <taxon>Bacteria</taxon>
        <taxon>Pseudomonadati</taxon>
        <taxon>Pseudomonadota</taxon>
        <taxon>Gammaproteobacteria</taxon>
        <taxon>Alteromonadales</taxon>
        <taxon>Pseudoalteromonadaceae</taxon>
        <taxon>Pseudoalteromonas</taxon>
    </lineage>
</organism>
<dbReference type="AlphaFoldDB" id="A0A8I0T4Y9"/>
<dbReference type="Gene3D" id="2.60.120.260">
    <property type="entry name" value="Galactose-binding domain-like"/>
    <property type="match status" value="1"/>
</dbReference>
<evidence type="ECO:0000313" key="2">
    <source>
        <dbReference type="Proteomes" id="UP000660708"/>
    </source>
</evidence>
<reference evidence="1 2" key="1">
    <citation type="submission" date="2015-06" db="EMBL/GenBank/DDBJ databases">
        <title>Genome sequence of Pseudoalteromonas peptidolytica.</title>
        <authorList>
            <person name="Xie B.-B."/>
            <person name="Rong J.-C."/>
            <person name="Qin Q.-L."/>
            <person name="Zhang Y.-Z."/>
        </authorList>
    </citation>
    <scope>NUCLEOTIDE SEQUENCE [LARGE SCALE GENOMIC DNA]</scope>
    <source>
        <strain evidence="1 2">F12-50-A1</strain>
    </source>
</reference>
<dbReference type="EMBL" id="AQHF01000028">
    <property type="protein sequence ID" value="MBE0347926.1"/>
    <property type="molecule type" value="Genomic_DNA"/>
</dbReference>
<comment type="caution">
    <text evidence="1">The sequence shown here is derived from an EMBL/GenBank/DDBJ whole genome shotgun (WGS) entry which is preliminary data.</text>
</comment>
<dbReference type="InterPro" id="IPR008979">
    <property type="entry name" value="Galactose-bd-like_sf"/>
</dbReference>
<protein>
    <submittedName>
        <fullName evidence="1">Uncharacterized protein</fullName>
    </submittedName>
</protein>
<evidence type="ECO:0000313" key="1">
    <source>
        <dbReference type="EMBL" id="MBE0347926.1"/>
    </source>
</evidence>
<keyword evidence="2" id="KW-1185">Reference proteome</keyword>
<gene>
    <name evidence="1" type="ORF">PPEP_a4309</name>
</gene>
<accession>A0A8I0T4Y9</accession>
<name>A0A8I0T4Y9_9GAMM</name>
<proteinExistence type="predicted"/>